<dbReference type="InterPro" id="IPR015856">
    <property type="entry name" value="ABC_transpr_CbiO/EcfA_su"/>
</dbReference>
<dbReference type="SMART" id="SM00382">
    <property type="entry name" value="AAA"/>
    <property type="match status" value="2"/>
</dbReference>
<reference evidence="11 12" key="1">
    <citation type="submission" date="2023-07" db="EMBL/GenBank/DDBJ databases">
        <title>Comparative genomics of wheat-associated soil bacteria to identify genetic determinants of phenazine resistance.</title>
        <authorList>
            <person name="Mouncey N."/>
        </authorList>
    </citation>
    <scope>NUCLEOTIDE SEQUENCE [LARGE SCALE GENOMIC DNA]</scope>
    <source>
        <strain evidence="11 12">V2I4</strain>
    </source>
</reference>
<evidence type="ECO:0000256" key="3">
    <source>
        <dbReference type="ARBA" id="ARBA00022448"/>
    </source>
</evidence>
<dbReference type="CDD" id="cd03225">
    <property type="entry name" value="ABC_cobalt_CbiO_domain1"/>
    <property type="match status" value="1"/>
</dbReference>
<dbReference type="Gene3D" id="3.40.50.300">
    <property type="entry name" value="P-loop containing nucleotide triphosphate hydrolases"/>
    <property type="match status" value="2"/>
</dbReference>
<feature type="compositionally biased region" description="Basic residues" evidence="9">
    <location>
        <begin position="301"/>
        <end position="310"/>
    </location>
</feature>
<keyword evidence="5" id="KW-0547">Nucleotide-binding</keyword>
<evidence type="ECO:0000256" key="2">
    <source>
        <dbReference type="ARBA" id="ARBA00005417"/>
    </source>
</evidence>
<keyword evidence="6 11" id="KW-0067">ATP-binding</keyword>
<protein>
    <submittedName>
        <fullName evidence="11">Energy-coupling factor transporter ATP-binding protein EcfA2</fullName>
    </submittedName>
</protein>
<comment type="subcellular location">
    <subcellularLocation>
        <location evidence="1">Cell membrane</location>
        <topology evidence="1">Peripheral membrane protein</topology>
    </subcellularLocation>
</comment>
<gene>
    <name evidence="11" type="ORF">QF035_007231</name>
</gene>
<evidence type="ECO:0000256" key="8">
    <source>
        <dbReference type="ARBA" id="ARBA00023136"/>
    </source>
</evidence>
<dbReference type="PROSITE" id="PS00211">
    <property type="entry name" value="ABC_TRANSPORTER_1"/>
    <property type="match status" value="1"/>
</dbReference>
<accession>A0ABU0T4A5</accession>
<dbReference type="EMBL" id="JAUSZI010000002">
    <property type="protein sequence ID" value="MDQ1029649.1"/>
    <property type="molecule type" value="Genomic_DNA"/>
</dbReference>
<evidence type="ECO:0000256" key="6">
    <source>
        <dbReference type="ARBA" id="ARBA00022840"/>
    </source>
</evidence>
<feature type="compositionally biased region" description="Low complexity" evidence="9">
    <location>
        <begin position="314"/>
        <end position="323"/>
    </location>
</feature>
<dbReference type="InterPro" id="IPR003593">
    <property type="entry name" value="AAA+_ATPase"/>
</dbReference>
<dbReference type="SUPFAM" id="SSF52540">
    <property type="entry name" value="P-loop containing nucleoside triphosphate hydrolases"/>
    <property type="match status" value="2"/>
</dbReference>
<dbReference type="Proteomes" id="UP001230328">
    <property type="component" value="Unassembled WGS sequence"/>
</dbReference>
<keyword evidence="3" id="KW-0813">Transport</keyword>
<dbReference type="PANTHER" id="PTHR43553:SF27">
    <property type="entry name" value="ENERGY-COUPLING FACTOR TRANSPORTER ATP-BINDING PROTEIN ECFA2"/>
    <property type="match status" value="1"/>
</dbReference>
<keyword evidence="4" id="KW-1003">Cell membrane</keyword>
<keyword evidence="8" id="KW-0472">Membrane</keyword>
<dbReference type="PANTHER" id="PTHR43553">
    <property type="entry name" value="HEAVY METAL TRANSPORTER"/>
    <property type="match status" value="1"/>
</dbReference>
<evidence type="ECO:0000313" key="12">
    <source>
        <dbReference type="Proteomes" id="UP001230328"/>
    </source>
</evidence>
<comment type="caution">
    <text evidence="11">The sequence shown here is derived from an EMBL/GenBank/DDBJ whole genome shotgun (WGS) entry which is preliminary data.</text>
</comment>
<organism evidence="11 12">
    <name type="scientific">Streptomyces umbrinus</name>
    <dbReference type="NCBI Taxonomy" id="67370"/>
    <lineage>
        <taxon>Bacteria</taxon>
        <taxon>Bacillati</taxon>
        <taxon>Actinomycetota</taxon>
        <taxon>Actinomycetes</taxon>
        <taxon>Kitasatosporales</taxon>
        <taxon>Streptomycetaceae</taxon>
        <taxon>Streptomyces</taxon>
        <taxon>Streptomyces phaeochromogenes group</taxon>
    </lineage>
</organism>
<proteinExistence type="inferred from homology"/>
<dbReference type="InterPro" id="IPR050095">
    <property type="entry name" value="ECF_ABC_transporter_ATP-bd"/>
</dbReference>
<comment type="similarity">
    <text evidence="2">Belongs to the ABC transporter superfamily.</text>
</comment>
<keyword evidence="12" id="KW-1185">Reference proteome</keyword>
<dbReference type="InterPro" id="IPR003439">
    <property type="entry name" value="ABC_transporter-like_ATP-bd"/>
</dbReference>
<feature type="domain" description="ABC transporter" evidence="10">
    <location>
        <begin position="328"/>
        <end position="556"/>
    </location>
</feature>
<evidence type="ECO:0000256" key="4">
    <source>
        <dbReference type="ARBA" id="ARBA00022475"/>
    </source>
</evidence>
<dbReference type="GO" id="GO:0005524">
    <property type="term" value="F:ATP binding"/>
    <property type="evidence" value="ECO:0007669"/>
    <property type="project" value="UniProtKB-KW"/>
</dbReference>
<name>A0ABU0T4A5_9ACTN</name>
<dbReference type="Pfam" id="PF00005">
    <property type="entry name" value="ABC_tran"/>
    <property type="match status" value="2"/>
</dbReference>
<evidence type="ECO:0000259" key="10">
    <source>
        <dbReference type="PROSITE" id="PS50893"/>
    </source>
</evidence>
<dbReference type="InterPro" id="IPR017871">
    <property type="entry name" value="ABC_transporter-like_CS"/>
</dbReference>
<evidence type="ECO:0000256" key="5">
    <source>
        <dbReference type="ARBA" id="ARBA00022741"/>
    </source>
</evidence>
<feature type="compositionally biased region" description="Low complexity" evidence="9">
    <location>
        <begin position="275"/>
        <end position="288"/>
    </location>
</feature>
<feature type="region of interest" description="Disordered" evidence="9">
    <location>
        <begin position="275"/>
        <end position="326"/>
    </location>
</feature>
<keyword evidence="7" id="KW-1278">Translocase</keyword>
<sequence length="584" mass="61823">MIRFENVSVTYDGAAGPTVQGIELTVPEGELMLLVGPSGVGKSTVLGAVNGLVPHFTGGTLRGRVTVAGRDTRTHKPRELADVVGTVGQDPLSHFVTDTVEDELAYGMESLGLAPDVMRRRVEETLDLLGLADLRDRPISTLSGGQQQRVAIGSVLTPHPKVLVLDEPTSALDPAAAEEVLAVLQRLVHDLGTTVLMAEHRLERVIQYADQVALLPTPGAPLVLGTPSEVMAVSPVYPPVVALGRLAGWSPLPLTVRDARRRAGTLRERLENSTYGAANTTSTYANTAPLLPAESTPTPTRHPRPRLFRRRTPETTPRTTTPTASRSAVIENLSVRRGRTEVLRSVTLTVDPGETVALMGRNGAGKSTLLSALVGLVQPASGSVRVGGVEPHRTAPRELIRHVGLVPQEPRDLLYADTVAGECAAADSDAGAEPGTCRTLVSELLPGIADDTHPRDLSEGQRLALALAVVLTARPPLLLLDEPTRGLDYAAKSRLVTVLRGLAAEGHAIVLATHDVELAAELSHRVVILADGEPVADGPTAEVVVASPSFAPQVTKILAPQKWLTVPQVREALRATEGEEEPSS</sequence>
<feature type="domain" description="ABC transporter" evidence="10">
    <location>
        <begin position="2"/>
        <end position="243"/>
    </location>
</feature>
<evidence type="ECO:0000256" key="9">
    <source>
        <dbReference type="SAM" id="MobiDB-lite"/>
    </source>
</evidence>
<evidence type="ECO:0000256" key="1">
    <source>
        <dbReference type="ARBA" id="ARBA00004202"/>
    </source>
</evidence>
<evidence type="ECO:0000256" key="7">
    <source>
        <dbReference type="ARBA" id="ARBA00022967"/>
    </source>
</evidence>
<dbReference type="PROSITE" id="PS50893">
    <property type="entry name" value="ABC_TRANSPORTER_2"/>
    <property type="match status" value="2"/>
</dbReference>
<dbReference type="InterPro" id="IPR027417">
    <property type="entry name" value="P-loop_NTPase"/>
</dbReference>
<evidence type="ECO:0000313" key="11">
    <source>
        <dbReference type="EMBL" id="MDQ1029649.1"/>
    </source>
</evidence>
<dbReference type="RefSeq" id="WP_307524929.1">
    <property type="nucleotide sequence ID" value="NZ_JAUSZI010000002.1"/>
</dbReference>